<proteinExistence type="predicted"/>
<feature type="domain" description="Excalibur calcium-binding" evidence="3">
    <location>
        <begin position="99"/>
        <end position="136"/>
    </location>
</feature>
<evidence type="ECO:0000256" key="2">
    <source>
        <dbReference type="SAM" id="SignalP"/>
    </source>
</evidence>
<evidence type="ECO:0000313" key="5">
    <source>
        <dbReference type="Proteomes" id="UP000533598"/>
    </source>
</evidence>
<feature type="compositionally biased region" description="Pro residues" evidence="1">
    <location>
        <begin position="56"/>
        <end position="94"/>
    </location>
</feature>
<feature type="compositionally biased region" description="Basic and acidic residues" evidence="1">
    <location>
        <begin position="95"/>
        <end position="107"/>
    </location>
</feature>
<evidence type="ECO:0000259" key="3">
    <source>
        <dbReference type="SMART" id="SM00894"/>
    </source>
</evidence>
<dbReference type="InterPro" id="IPR008613">
    <property type="entry name" value="Excalibur_Ca-bd_domain"/>
</dbReference>
<feature type="region of interest" description="Disordered" evidence="1">
    <location>
        <begin position="28"/>
        <end position="112"/>
    </location>
</feature>
<dbReference type="Pfam" id="PF05901">
    <property type="entry name" value="Excalibur"/>
    <property type="match status" value="1"/>
</dbReference>
<keyword evidence="2" id="KW-0732">Signal</keyword>
<gene>
    <name evidence="4" type="ORF">HNR67_008335</name>
</gene>
<feature type="compositionally biased region" description="Low complexity" evidence="1">
    <location>
        <begin position="40"/>
        <end position="55"/>
    </location>
</feature>
<feature type="signal peptide" evidence="2">
    <location>
        <begin position="1"/>
        <end position="23"/>
    </location>
</feature>
<dbReference type="PROSITE" id="PS51257">
    <property type="entry name" value="PROKAR_LIPOPROTEIN"/>
    <property type="match status" value="1"/>
</dbReference>
<dbReference type="Proteomes" id="UP000533598">
    <property type="component" value="Unassembled WGS sequence"/>
</dbReference>
<evidence type="ECO:0000256" key="1">
    <source>
        <dbReference type="SAM" id="MobiDB-lite"/>
    </source>
</evidence>
<organism evidence="4 5">
    <name type="scientific">Crossiella cryophila</name>
    <dbReference type="NCBI Taxonomy" id="43355"/>
    <lineage>
        <taxon>Bacteria</taxon>
        <taxon>Bacillati</taxon>
        <taxon>Actinomycetota</taxon>
        <taxon>Actinomycetes</taxon>
        <taxon>Pseudonocardiales</taxon>
        <taxon>Pseudonocardiaceae</taxon>
        <taxon>Crossiella</taxon>
    </lineage>
</organism>
<dbReference type="SMART" id="SM00894">
    <property type="entry name" value="Excalibur"/>
    <property type="match status" value="1"/>
</dbReference>
<protein>
    <recommendedName>
        <fullName evidence="3">Excalibur calcium-binding domain-containing protein</fullName>
    </recommendedName>
</protein>
<dbReference type="EMBL" id="JACHMH010000001">
    <property type="protein sequence ID" value="MBB4682217.1"/>
    <property type="molecule type" value="Genomic_DNA"/>
</dbReference>
<feature type="chain" id="PRO_5039672081" description="Excalibur calcium-binding domain-containing protein" evidence="2">
    <location>
        <begin position="24"/>
        <end position="136"/>
    </location>
</feature>
<accession>A0A7W7CJQ3</accession>
<sequence length="136" mass="14385">MAVSRLWLVAGLCWGGAVLVGCASPPAVQPPRVPETSFNTTTTTAAATTTTTTTVPAPPPVPSQPPPPPVPQTSARPPAPPRTTPKPPPPPPAPKTDRRYRTCKEAKANGLGPYYLGVDPEYHWYKDADHDGKVCE</sequence>
<evidence type="ECO:0000313" key="4">
    <source>
        <dbReference type="EMBL" id="MBB4682217.1"/>
    </source>
</evidence>
<comment type="caution">
    <text evidence="4">The sequence shown here is derived from an EMBL/GenBank/DDBJ whole genome shotgun (WGS) entry which is preliminary data.</text>
</comment>
<dbReference type="AlphaFoldDB" id="A0A7W7CJQ3"/>
<keyword evidence="5" id="KW-1185">Reference proteome</keyword>
<name>A0A7W7CJQ3_9PSEU</name>
<dbReference type="RefSeq" id="WP_221490231.1">
    <property type="nucleotide sequence ID" value="NZ_JACHMH010000001.1"/>
</dbReference>
<reference evidence="4 5" key="1">
    <citation type="submission" date="2020-08" db="EMBL/GenBank/DDBJ databases">
        <title>Sequencing the genomes of 1000 actinobacteria strains.</title>
        <authorList>
            <person name="Klenk H.-P."/>
        </authorList>
    </citation>
    <scope>NUCLEOTIDE SEQUENCE [LARGE SCALE GENOMIC DNA]</scope>
    <source>
        <strain evidence="4 5">DSM 44230</strain>
    </source>
</reference>